<dbReference type="AlphaFoldDB" id="A0A7K3LW26"/>
<sequence>MQSDTAPGSSPTVDDTPSTFGATTAALFTLACVVAVLMLAIVLISAPAG</sequence>
<name>A0A7K3LW26_9ACTN</name>
<reference evidence="2 3" key="1">
    <citation type="submission" date="2020-01" db="EMBL/GenBank/DDBJ databases">
        <title>Investigation of new actinobacteria for the biodesulphurisation of diesel fuel.</title>
        <authorList>
            <person name="Athi Narayanan S.M."/>
        </authorList>
    </citation>
    <scope>NUCLEOTIDE SEQUENCE [LARGE SCALE GENOMIC DNA]</scope>
    <source>
        <strain evidence="2 3">213E</strain>
    </source>
</reference>
<keyword evidence="1" id="KW-1133">Transmembrane helix</keyword>
<gene>
    <name evidence="2" type="ORF">GYA93_23310</name>
</gene>
<evidence type="ECO:0000313" key="3">
    <source>
        <dbReference type="Proteomes" id="UP000466307"/>
    </source>
</evidence>
<comment type="caution">
    <text evidence="2">The sequence shown here is derived from an EMBL/GenBank/DDBJ whole genome shotgun (WGS) entry which is preliminary data.</text>
</comment>
<keyword evidence="1" id="KW-0812">Transmembrane</keyword>
<evidence type="ECO:0000256" key="1">
    <source>
        <dbReference type="SAM" id="Phobius"/>
    </source>
</evidence>
<keyword evidence="1" id="KW-0472">Membrane</keyword>
<dbReference type="EMBL" id="JAADZU010000124">
    <property type="protein sequence ID" value="NDK92462.1"/>
    <property type="molecule type" value="Genomic_DNA"/>
</dbReference>
<protein>
    <submittedName>
        <fullName evidence="2">Uncharacterized protein</fullName>
    </submittedName>
</protein>
<accession>A0A7K3LW26</accession>
<organism evidence="2 3">
    <name type="scientific">Gordonia desulfuricans</name>
    <dbReference type="NCBI Taxonomy" id="89051"/>
    <lineage>
        <taxon>Bacteria</taxon>
        <taxon>Bacillati</taxon>
        <taxon>Actinomycetota</taxon>
        <taxon>Actinomycetes</taxon>
        <taxon>Mycobacteriales</taxon>
        <taxon>Gordoniaceae</taxon>
        <taxon>Gordonia</taxon>
    </lineage>
</organism>
<keyword evidence="3" id="KW-1185">Reference proteome</keyword>
<dbReference type="Proteomes" id="UP000466307">
    <property type="component" value="Unassembled WGS sequence"/>
</dbReference>
<evidence type="ECO:0000313" key="2">
    <source>
        <dbReference type="EMBL" id="NDK92462.1"/>
    </source>
</evidence>
<proteinExistence type="predicted"/>
<feature type="transmembrane region" description="Helical" evidence="1">
    <location>
        <begin position="20"/>
        <end position="44"/>
    </location>
</feature>
<dbReference type="RefSeq" id="WP_157079443.1">
    <property type="nucleotide sequence ID" value="NZ_JAADZU010000124.1"/>
</dbReference>